<name>A0A844B9P1_9RHOB</name>
<organism evidence="3 4">
    <name type="scientific">Rhodovulum strictum</name>
    <dbReference type="NCBI Taxonomy" id="58314"/>
    <lineage>
        <taxon>Bacteria</taxon>
        <taxon>Pseudomonadati</taxon>
        <taxon>Pseudomonadota</taxon>
        <taxon>Alphaproteobacteria</taxon>
        <taxon>Rhodobacterales</taxon>
        <taxon>Paracoccaceae</taxon>
        <taxon>Rhodovulum</taxon>
    </lineage>
</organism>
<evidence type="ECO:0000256" key="1">
    <source>
        <dbReference type="ARBA" id="ARBA00023002"/>
    </source>
</evidence>
<evidence type="ECO:0000313" key="3">
    <source>
        <dbReference type="EMBL" id="MRH22310.1"/>
    </source>
</evidence>
<dbReference type="GO" id="GO:0005737">
    <property type="term" value="C:cytoplasm"/>
    <property type="evidence" value="ECO:0007669"/>
    <property type="project" value="TreeGrafter"/>
</dbReference>
<accession>A0A844B9P1</accession>
<sequence>MDEQADIAIIGGAVMGAAAAFWLSRLGGPALRIVVIEADPSFARSSTALSVASIRQQFTNPVNVRISRYGIDFIRNIALETGPEPMVPDLGFTENGYLFLAGSETAAQAMRNAQAMQLAEGTATELLGAAELAARFPHLDCADVVLASFGPRNEGWFDNMGLLAAFRGAARRAGVRFVTGRVSGLARDGARIAAVHLDSGARITAGAVVNAAGPRAAELMRMAHEDMPVEPRKRTVFVIDAPEVHAPRAPLMVDHLGYYLRPEGAHWITATVPDTDGPADPDDFEPDWHLFEDVIWERLYRRCPGFAAVKVLRAWAGHYAFNRFDQNAIIGRWPGLDNLFVMNGFSGHGLQQAPAVGRGIAELILHGGYRSLDLSDLAPERLFANRPVLEKAVV</sequence>
<dbReference type="GO" id="GO:0032981">
    <property type="term" value="P:mitochondrial respiratory chain complex I assembly"/>
    <property type="evidence" value="ECO:0007669"/>
    <property type="project" value="TreeGrafter"/>
</dbReference>
<keyword evidence="4" id="KW-1185">Reference proteome</keyword>
<dbReference type="EMBL" id="WJPO01000028">
    <property type="protein sequence ID" value="MRH22310.1"/>
    <property type="molecule type" value="Genomic_DNA"/>
</dbReference>
<dbReference type="GO" id="GO:0016491">
    <property type="term" value="F:oxidoreductase activity"/>
    <property type="evidence" value="ECO:0007669"/>
    <property type="project" value="UniProtKB-KW"/>
</dbReference>
<gene>
    <name evidence="3" type="ORF">GH815_15095</name>
</gene>
<dbReference type="OrthoDB" id="9806452at2"/>
<evidence type="ECO:0000313" key="4">
    <source>
        <dbReference type="Proteomes" id="UP000466730"/>
    </source>
</evidence>
<dbReference type="AlphaFoldDB" id="A0A844B9P1"/>
<comment type="caution">
    <text evidence="3">The sequence shown here is derived from an EMBL/GenBank/DDBJ whole genome shotgun (WGS) entry which is preliminary data.</text>
</comment>
<dbReference type="Proteomes" id="UP000466730">
    <property type="component" value="Unassembled WGS sequence"/>
</dbReference>
<dbReference type="PANTHER" id="PTHR13847">
    <property type="entry name" value="SARCOSINE DEHYDROGENASE-RELATED"/>
    <property type="match status" value="1"/>
</dbReference>
<dbReference type="Pfam" id="PF01266">
    <property type="entry name" value="DAO"/>
    <property type="match status" value="1"/>
</dbReference>
<dbReference type="PANTHER" id="PTHR13847:SF287">
    <property type="entry name" value="FAD-DEPENDENT OXIDOREDUCTASE DOMAIN-CONTAINING PROTEIN 1"/>
    <property type="match status" value="1"/>
</dbReference>
<protein>
    <submittedName>
        <fullName evidence="3">FAD-dependent oxidoreductase</fullName>
    </submittedName>
</protein>
<dbReference type="InterPro" id="IPR006076">
    <property type="entry name" value="FAD-dep_OxRdtase"/>
</dbReference>
<dbReference type="Gene3D" id="3.50.50.60">
    <property type="entry name" value="FAD/NAD(P)-binding domain"/>
    <property type="match status" value="1"/>
</dbReference>
<proteinExistence type="predicted"/>
<dbReference type="Gene3D" id="3.30.9.10">
    <property type="entry name" value="D-Amino Acid Oxidase, subunit A, domain 2"/>
    <property type="match status" value="1"/>
</dbReference>
<evidence type="ECO:0000259" key="2">
    <source>
        <dbReference type="Pfam" id="PF01266"/>
    </source>
</evidence>
<feature type="domain" description="FAD dependent oxidoreductase" evidence="2">
    <location>
        <begin position="6"/>
        <end position="363"/>
    </location>
</feature>
<reference evidence="3 4" key="1">
    <citation type="submission" date="2019-11" db="EMBL/GenBank/DDBJ databases">
        <title>Draft Whole-Genome sequence of the marine photosynthetic bacterium Rhodovulum strictum DSM 11289.</title>
        <authorList>
            <person name="Kyndt J.A."/>
            <person name="Meyer T.E."/>
        </authorList>
    </citation>
    <scope>NUCLEOTIDE SEQUENCE [LARGE SCALE GENOMIC DNA]</scope>
    <source>
        <strain evidence="3 4">DSM 11289</strain>
    </source>
</reference>
<dbReference type="SUPFAM" id="SSF51905">
    <property type="entry name" value="FAD/NAD(P)-binding domain"/>
    <property type="match status" value="1"/>
</dbReference>
<keyword evidence="1" id="KW-0560">Oxidoreductase</keyword>
<dbReference type="InterPro" id="IPR036188">
    <property type="entry name" value="FAD/NAD-bd_sf"/>
</dbReference>
<dbReference type="RefSeq" id="WP_153749593.1">
    <property type="nucleotide sequence ID" value="NZ_BAAADI010000010.1"/>
</dbReference>